<dbReference type="AlphaFoldDB" id="A0A5D0UM88"/>
<dbReference type="InterPro" id="IPR005467">
    <property type="entry name" value="His_kinase_dom"/>
</dbReference>
<evidence type="ECO:0000256" key="6">
    <source>
        <dbReference type="ARBA" id="ARBA00022692"/>
    </source>
</evidence>
<proteinExistence type="predicted"/>
<evidence type="ECO:0000259" key="13">
    <source>
        <dbReference type="PROSITE" id="PS50885"/>
    </source>
</evidence>
<dbReference type="CDD" id="cd00082">
    <property type="entry name" value="HisKA"/>
    <property type="match status" value="1"/>
</dbReference>
<name>A0A5D0UM88_9ACTN</name>
<dbReference type="InterPro" id="IPR004358">
    <property type="entry name" value="Sig_transdc_His_kin-like_C"/>
</dbReference>
<evidence type="ECO:0000256" key="8">
    <source>
        <dbReference type="ARBA" id="ARBA00022989"/>
    </source>
</evidence>
<dbReference type="EMBL" id="VSFF01000001">
    <property type="protein sequence ID" value="TYC18960.1"/>
    <property type="molecule type" value="Genomic_DNA"/>
</dbReference>
<feature type="domain" description="HAMP" evidence="13">
    <location>
        <begin position="167"/>
        <end position="220"/>
    </location>
</feature>
<keyword evidence="8 11" id="KW-1133">Transmembrane helix</keyword>
<dbReference type="InterPro" id="IPR036890">
    <property type="entry name" value="HATPase_C_sf"/>
</dbReference>
<evidence type="ECO:0000256" key="10">
    <source>
        <dbReference type="ARBA" id="ARBA00023136"/>
    </source>
</evidence>
<dbReference type="PRINTS" id="PR00344">
    <property type="entry name" value="BCTRLSENSOR"/>
</dbReference>
<dbReference type="InterPro" id="IPR003594">
    <property type="entry name" value="HATPase_dom"/>
</dbReference>
<evidence type="ECO:0000256" key="2">
    <source>
        <dbReference type="ARBA" id="ARBA00004236"/>
    </source>
</evidence>
<feature type="transmembrane region" description="Helical" evidence="11">
    <location>
        <begin position="6"/>
        <end position="24"/>
    </location>
</feature>
<keyword evidence="9" id="KW-0902">Two-component regulatory system</keyword>
<organism evidence="14 15">
    <name type="scientific">Actinomadura syzygii</name>
    <dbReference type="NCBI Taxonomy" id="1427538"/>
    <lineage>
        <taxon>Bacteria</taxon>
        <taxon>Bacillati</taxon>
        <taxon>Actinomycetota</taxon>
        <taxon>Actinomycetes</taxon>
        <taxon>Streptosporangiales</taxon>
        <taxon>Thermomonosporaceae</taxon>
        <taxon>Actinomadura</taxon>
    </lineage>
</organism>
<keyword evidence="5" id="KW-0808">Transferase</keyword>
<gene>
    <name evidence="14" type="ORF">FXF65_01920</name>
</gene>
<dbReference type="SMART" id="SM00388">
    <property type="entry name" value="HisKA"/>
    <property type="match status" value="1"/>
</dbReference>
<dbReference type="Gene3D" id="1.10.287.130">
    <property type="match status" value="1"/>
</dbReference>
<comment type="catalytic activity">
    <reaction evidence="1">
        <text>ATP + protein L-histidine = ADP + protein N-phospho-L-histidine.</text>
        <dbReference type="EC" id="2.7.13.3"/>
    </reaction>
</comment>
<dbReference type="InterPro" id="IPR003661">
    <property type="entry name" value="HisK_dim/P_dom"/>
</dbReference>
<evidence type="ECO:0000256" key="11">
    <source>
        <dbReference type="SAM" id="Phobius"/>
    </source>
</evidence>
<feature type="domain" description="Histidine kinase" evidence="12">
    <location>
        <begin position="228"/>
        <end position="434"/>
    </location>
</feature>
<evidence type="ECO:0000256" key="7">
    <source>
        <dbReference type="ARBA" id="ARBA00022777"/>
    </source>
</evidence>
<keyword evidence="4" id="KW-0597">Phosphoprotein</keyword>
<dbReference type="SMART" id="SM00387">
    <property type="entry name" value="HATPase_c"/>
    <property type="match status" value="1"/>
</dbReference>
<dbReference type="RefSeq" id="WP_148348331.1">
    <property type="nucleotide sequence ID" value="NZ_JBHSBF010000019.1"/>
</dbReference>
<dbReference type="GO" id="GO:0005886">
    <property type="term" value="C:plasma membrane"/>
    <property type="evidence" value="ECO:0007669"/>
    <property type="project" value="UniProtKB-SubCell"/>
</dbReference>
<dbReference type="SUPFAM" id="SSF47384">
    <property type="entry name" value="Homodimeric domain of signal transducing histidine kinase"/>
    <property type="match status" value="1"/>
</dbReference>
<dbReference type="Pfam" id="PF02518">
    <property type="entry name" value="HATPase_c"/>
    <property type="match status" value="1"/>
</dbReference>
<evidence type="ECO:0000256" key="9">
    <source>
        <dbReference type="ARBA" id="ARBA00023012"/>
    </source>
</evidence>
<evidence type="ECO:0000256" key="3">
    <source>
        <dbReference type="ARBA" id="ARBA00012438"/>
    </source>
</evidence>
<dbReference type="Gene3D" id="3.30.565.10">
    <property type="entry name" value="Histidine kinase-like ATPase, C-terminal domain"/>
    <property type="match status" value="1"/>
</dbReference>
<dbReference type="CDD" id="cd00075">
    <property type="entry name" value="HATPase"/>
    <property type="match status" value="1"/>
</dbReference>
<comment type="subcellular location">
    <subcellularLocation>
        <location evidence="2">Cell membrane</location>
    </subcellularLocation>
</comment>
<dbReference type="OrthoDB" id="9786919at2"/>
<dbReference type="GO" id="GO:0000155">
    <property type="term" value="F:phosphorelay sensor kinase activity"/>
    <property type="evidence" value="ECO:0007669"/>
    <property type="project" value="InterPro"/>
</dbReference>
<dbReference type="SUPFAM" id="SSF55874">
    <property type="entry name" value="ATPase domain of HSP90 chaperone/DNA topoisomerase II/histidine kinase"/>
    <property type="match status" value="1"/>
</dbReference>
<evidence type="ECO:0000256" key="1">
    <source>
        <dbReference type="ARBA" id="ARBA00000085"/>
    </source>
</evidence>
<evidence type="ECO:0000256" key="5">
    <source>
        <dbReference type="ARBA" id="ARBA00022679"/>
    </source>
</evidence>
<dbReference type="PANTHER" id="PTHR45436">
    <property type="entry name" value="SENSOR HISTIDINE KINASE YKOH"/>
    <property type="match status" value="1"/>
</dbReference>
<evidence type="ECO:0000256" key="4">
    <source>
        <dbReference type="ARBA" id="ARBA00022553"/>
    </source>
</evidence>
<keyword evidence="10 11" id="KW-0472">Membrane</keyword>
<keyword evidence="7 14" id="KW-0418">Kinase</keyword>
<keyword evidence="15" id="KW-1185">Reference proteome</keyword>
<feature type="transmembrane region" description="Helical" evidence="11">
    <location>
        <begin position="137"/>
        <end position="160"/>
    </location>
</feature>
<dbReference type="InterPro" id="IPR003660">
    <property type="entry name" value="HAMP_dom"/>
</dbReference>
<dbReference type="Pfam" id="PF00512">
    <property type="entry name" value="HisKA"/>
    <property type="match status" value="1"/>
</dbReference>
<sequence length="443" mass="48353">MTVMAGTVAALICAILSTLVIVGLHGRAGDYRRNQAITAAVRIAYEVRREPLTGPLKVPDGVIVQLLDGDRRVIAGTRRDLGGSPIAGFRPAEANIYSTRVLCPPRGLRGCMWVFAYRVYQPGGDWFIYAAIPNTPWYVSGALLLVVICVSLLVVLLVSLRAWGTVDQTLAPVDAIRRELAEITASESGRRVTVPENRDEIRRLAEAANATLDRLDSALERQRSFTSDASHDLRSPIAAARAQLEEALLAPDDVEWPTVARAVLQSLERLQAIVTDLLQLARLDAAAWHGTETIDLAALVTIEVARSDRTKRIVPHLQDGVTVHGDRLRLVRLLTNLLDNAERHAESRIDITVWREDSVAVLEVLDDGTGIQEKNRDLVFQRFARLADSKERDPAGTGLGLPIAREIAKMHGGTLTIEDSDSGARFVLRIPRGQDDGPGAVGP</sequence>
<protein>
    <recommendedName>
        <fullName evidence="3">histidine kinase</fullName>
        <ecNumber evidence="3">2.7.13.3</ecNumber>
    </recommendedName>
</protein>
<accession>A0A5D0UM88</accession>
<dbReference type="Proteomes" id="UP000322634">
    <property type="component" value="Unassembled WGS sequence"/>
</dbReference>
<dbReference type="InterPro" id="IPR050428">
    <property type="entry name" value="TCS_sensor_his_kinase"/>
</dbReference>
<dbReference type="PANTHER" id="PTHR45436:SF5">
    <property type="entry name" value="SENSOR HISTIDINE KINASE TRCS"/>
    <property type="match status" value="1"/>
</dbReference>
<evidence type="ECO:0000313" key="15">
    <source>
        <dbReference type="Proteomes" id="UP000322634"/>
    </source>
</evidence>
<evidence type="ECO:0000259" key="12">
    <source>
        <dbReference type="PROSITE" id="PS50109"/>
    </source>
</evidence>
<dbReference type="PROSITE" id="PS50885">
    <property type="entry name" value="HAMP"/>
    <property type="match status" value="1"/>
</dbReference>
<comment type="caution">
    <text evidence="14">The sequence shown here is derived from an EMBL/GenBank/DDBJ whole genome shotgun (WGS) entry which is preliminary data.</text>
</comment>
<dbReference type="EC" id="2.7.13.3" evidence="3"/>
<dbReference type="PROSITE" id="PS50109">
    <property type="entry name" value="HIS_KIN"/>
    <property type="match status" value="1"/>
</dbReference>
<reference evidence="14 15" key="1">
    <citation type="submission" date="2019-08" db="EMBL/GenBank/DDBJ databases">
        <title>Actinomadura sp. nov. CYP1-5 isolated from mountain soil.</title>
        <authorList>
            <person name="Songsumanus A."/>
            <person name="Kuncharoen N."/>
            <person name="Kudo T."/>
            <person name="Yuki M."/>
            <person name="Igarashi Y."/>
            <person name="Tanasupawat S."/>
        </authorList>
    </citation>
    <scope>NUCLEOTIDE SEQUENCE [LARGE SCALE GENOMIC DNA]</scope>
    <source>
        <strain evidence="14 15">GKU157</strain>
    </source>
</reference>
<dbReference type="InterPro" id="IPR036097">
    <property type="entry name" value="HisK_dim/P_sf"/>
</dbReference>
<evidence type="ECO:0000313" key="14">
    <source>
        <dbReference type="EMBL" id="TYC18960.1"/>
    </source>
</evidence>
<keyword evidence="6 11" id="KW-0812">Transmembrane</keyword>